<feature type="compositionally biased region" description="Basic and acidic residues" evidence="2">
    <location>
        <begin position="433"/>
        <end position="442"/>
    </location>
</feature>
<sequence length="513" mass="57934">MHGVHAGGFHSSPRNTHHLSSKVAPGCKEPEVPQPDFQPSSNEDEDASELSADDTDNGEVVEAGGSARRVQQEQRYASPDPQRDAAPGPAVPRDSRSSWTDLDLSVVVALVAPIGNWLTGSDHLKNLFLILLLIIYLHQLIQVPWELYQSARARRPHPTIPVYRSAASNDRVIAEQALAATELRRHELGYLFLSAMSPFVGAWLLRFVLDTLSGVQNISWFSTTLFVLATGIRPWAHLISRLRDRTHTLHDIIHYPSPDAQLIADSKLQAVLNRVERLEREIGTIRRNMVVEERVEEVYEDLSGAIDDIERVVKRQESRAESTRLAQEHRITAVEKGVSRVSQRRRTDVPRLVFGDPHGQTLVKSHSHNYLAHFYFAMFQAVYVLWALLTFNFRYEQSPTSPARSKHLSLTENGKLHHMRSPSRLETIPEDSTEMRDLHQDSESGSSSELADNESPRLPKSSGERDTSTRRRQDYPIHPRTYVDVASDVVTLPYHLAVRTLLAISPPVQRLFS</sequence>
<dbReference type="OrthoDB" id="10263751at2759"/>
<feature type="compositionally biased region" description="Basic and acidic residues" evidence="2">
    <location>
        <begin position="454"/>
        <end position="476"/>
    </location>
</feature>
<accession>A0A4Z0A7F1</accession>
<keyword evidence="4" id="KW-1185">Reference proteome</keyword>
<evidence type="ECO:0000313" key="3">
    <source>
        <dbReference type="EMBL" id="TFY82420.1"/>
    </source>
</evidence>
<evidence type="ECO:0000256" key="1">
    <source>
        <dbReference type="SAM" id="Coils"/>
    </source>
</evidence>
<protein>
    <submittedName>
        <fullName evidence="3">Uncharacterized protein</fullName>
    </submittedName>
</protein>
<dbReference type="STRING" id="135208.A0A4Z0A7F1"/>
<name>A0A4Z0A7F1_9AGAM</name>
<dbReference type="EMBL" id="SFCI01000110">
    <property type="protein sequence ID" value="TFY82420.1"/>
    <property type="molecule type" value="Genomic_DNA"/>
</dbReference>
<organism evidence="3 4">
    <name type="scientific">Hericium alpestre</name>
    <dbReference type="NCBI Taxonomy" id="135208"/>
    <lineage>
        <taxon>Eukaryota</taxon>
        <taxon>Fungi</taxon>
        <taxon>Dikarya</taxon>
        <taxon>Basidiomycota</taxon>
        <taxon>Agaricomycotina</taxon>
        <taxon>Agaricomycetes</taxon>
        <taxon>Russulales</taxon>
        <taxon>Hericiaceae</taxon>
        <taxon>Hericium</taxon>
    </lineage>
</organism>
<feature type="compositionally biased region" description="Acidic residues" evidence="2">
    <location>
        <begin position="42"/>
        <end position="59"/>
    </location>
</feature>
<keyword evidence="1" id="KW-0175">Coiled coil</keyword>
<feature type="compositionally biased region" description="Polar residues" evidence="2">
    <location>
        <begin position="398"/>
        <end position="412"/>
    </location>
</feature>
<feature type="region of interest" description="Disordered" evidence="2">
    <location>
        <begin position="398"/>
        <end position="476"/>
    </location>
</feature>
<feature type="coiled-coil region" evidence="1">
    <location>
        <begin position="268"/>
        <end position="319"/>
    </location>
</feature>
<evidence type="ECO:0000313" key="4">
    <source>
        <dbReference type="Proteomes" id="UP000298061"/>
    </source>
</evidence>
<dbReference type="Proteomes" id="UP000298061">
    <property type="component" value="Unassembled WGS sequence"/>
</dbReference>
<comment type="caution">
    <text evidence="3">The sequence shown here is derived from an EMBL/GenBank/DDBJ whole genome shotgun (WGS) entry which is preliminary data.</text>
</comment>
<dbReference type="PANTHER" id="PTHR42032">
    <property type="entry name" value="YALI0E30679P"/>
    <property type="match status" value="1"/>
</dbReference>
<evidence type="ECO:0000256" key="2">
    <source>
        <dbReference type="SAM" id="MobiDB-lite"/>
    </source>
</evidence>
<gene>
    <name evidence="3" type="ORF">EWM64_g1592</name>
</gene>
<feature type="region of interest" description="Disordered" evidence="2">
    <location>
        <begin position="1"/>
        <end position="97"/>
    </location>
</feature>
<dbReference type="AlphaFoldDB" id="A0A4Z0A7F1"/>
<dbReference type="PANTHER" id="PTHR42032:SF1">
    <property type="entry name" value="YALI0E30679P"/>
    <property type="match status" value="1"/>
</dbReference>
<reference evidence="3 4" key="1">
    <citation type="submission" date="2019-02" db="EMBL/GenBank/DDBJ databases">
        <title>Genome sequencing of the rare red list fungi Hericium alpestre (H. flagellum).</title>
        <authorList>
            <person name="Buettner E."/>
            <person name="Kellner H."/>
        </authorList>
    </citation>
    <scope>NUCLEOTIDE SEQUENCE [LARGE SCALE GENOMIC DNA]</scope>
    <source>
        <strain evidence="3 4">DSM 108284</strain>
    </source>
</reference>
<proteinExistence type="predicted"/>